<accession>A0ABR5IQS2</accession>
<dbReference type="Gene3D" id="3.30.559.30">
    <property type="entry name" value="Nonribosomal peptide synthetase, condensation domain"/>
    <property type="match status" value="1"/>
</dbReference>
<keyword evidence="2" id="KW-1185">Reference proteome</keyword>
<organism evidence="1 2">
    <name type="scientific">Streptomyces varsoviensis</name>
    <dbReference type="NCBI Taxonomy" id="67373"/>
    <lineage>
        <taxon>Bacteria</taxon>
        <taxon>Bacillati</taxon>
        <taxon>Actinomycetota</taxon>
        <taxon>Actinomycetes</taxon>
        <taxon>Kitasatosporales</taxon>
        <taxon>Streptomycetaceae</taxon>
        <taxon>Streptomyces</taxon>
    </lineage>
</organism>
<sequence>ALPVPQIGFNYLGRFGTGPVAEGDVEAWQLAGDTAMAGAVAPEMAAGHTLEANAVVQDGPAGPVVTLTLGWPSGALDESEAERLGRGWLEMLGGLAAHTTTPGAGGHTPSDFPLLALDQESVAELESAVPG</sequence>
<dbReference type="SUPFAM" id="SSF52777">
    <property type="entry name" value="CoA-dependent acyltransferases"/>
    <property type="match status" value="1"/>
</dbReference>
<dbReference type="EMBL" id="LGUT01004746">
    <property type="protein sequence ID" value="KOG36893.1"/>
    <property type="molecule type" value="Genomic_DNA"/>
</dbReference>
<evidence type="ECO:0000313" key="1">
    <source>
        <dbReference type="EMBL" id="KOG36893.1"/>
    </source>
</evidence>
<comment type="caution">
    <text evidence="1">The sequence shown here is derived from an EMBL/GenBank/DDBJ whole genome shotgun (WGS) entry which is preliminary data.</text>
</comment>
<evidence type="ECO:0008006" key="3">
    <source>
        <dbReference type="Google" id="ProtNLM"/>
    </source>
</evidence>
<feature type="non-terminal residue" evidence="1">
    <location>
        <position position="131"/>
    </location>
</feature>
<protein>
    <recommendedName>
        <fullName evidence="3">Condensation domain-containing protein</fullName>
    </recommendedName>
</protein>
<gene>
    <name evidence="1" type="ORF">ADK38_47380</name>
</gene>
<reference evidence="1 2" key="1">
    <citation type="submission" date="2015-07" db="EMBL/GenBank/DDBJ databases">
        <authorList>
            <person name="Ju K.-S."/>
            <person name="Doroghazi J.R."/>
            <person name="Metcalf W.W."/>
        </authorList>
    </citation>
    <scope>NUCLEOTIDE SEQUENCE [LARGE SCALE GENOMIC DNA]</scope>
    <source>
        <strain evidence="1 2">NRRL B-3589</strain>
    </source>
</reference>
<dbReference type="InterPro" id="IPR010060">
    <property type="entry name" value="NRPS_synth"/>
</dbReference>
<dbReference type="NCBIfam" id="TIGR01720">
    <property type="entry name" value="NRPS-para261"/>
    <property type="match status" value="1"/>
</dbReference>
<evidence type="ECO:0000313" key="2">
    <source>
        <dbReference type="Proteomes" id="UP000037020"/>
    </source>
</evidence>
<name>A0ABR5IQS2_9ACTN</name>
<dbReference type="Proteomes" id="UP000037020">
    <property type="component" value="Unassembled WGS sequence"/>
</dbReference>
<feature type="non-terminal residue" evidence="1">
    <location>
        <position position="1"/>
    </location>
</feature>
<proteinExistence type="predicted"/>